<sequence length="85" mass="9171">MPVTAALEGRGRLLGQHVLRACALSSLFLLKLRLQQEFPPSVSPHRGDVIQDAGTSGTRGPCTDRHSTPLLPSERTGRPSWNLAS</sequence>
<evidence type="ECO:0000256" key="1">
    <source>
        <dbReference type="SAM" id="MobiDB-lite"/>
    </source>
</evidence>
<protein>
    <submittedName>
        <fullName evidence="2">Uncharacterized protein</fullName>
    </submittedName>
</protein>
<organism evidence="2 3">
    <name type="scientific">Staurois parvus</name>
    <dbReference type="NCBI Taxonomy" id="386267"/>
    <lineage>
        <taxon>Eukaryota</taxon>
        <taxon>Metazoa</taxon>
        <taxon>Chordata</taxon>
        <taxon>Craniata</taxon>
        <taxon>Vertebrata</taxon>
        <taxon>Euteleostomi</taxon>
        <taxon>Amphibia</taxon>
        <taxon>Batrachia</taxon>
        <taxon>Anura</taxon>
        <taxon>Neobatrachia</taxon>
        <taxon>Ranoidea</taxon>
        <taxon>Ranidae</taxon>
        <taxon>Staurois</taxon>
    </lineage>
</organism>
<keyword evidence="3" id="KW-1185">Reference proteome</keyword>
<dbReference type="Proteomes" id="UP001162483">
    <property type="component" value="Unassembled WGS sequence"/>
</dbReference>
<feature type="region of interest" description="Disordered" evidence="1">
    <location>
        <begin position="40"/>
        <end position="85"/>
    </location>
</feature>
<comment type="caution">
    <text evidence="2">The sequence shown here is derived from an EMBL/GenBank/DDBJ whole genome shotgun (WGS) entry which is preliminary data.</text>
</comment>
<reference evidence="2" key="1">
    <citation type="submission" date="2023-05" db="EMBL/GenBank/DDBJ databases">
        <authorList>
            <person name="Stuckert A."/>
        </authorList>
    </citation>
    <scope>NUCLEOTIDE SEQUENCE</scope>
</reference>
<proteinExistence type="predicted"/>
<name>A0ABN9ER64_9NEOB</name>
<evidence type="ECO:0000313" key="2">
    <source>
        <dbReference type="EMBL" id="CAI9586577.1"/>
    </source>
</evidence>
<dbReference type="EMBL" id="CATNWA010015765">
    <property type="protein sequence ID" value="CAI9586577.1"/>
    <property type="molecule type" value="Genomic_DNA"/>
</dbReference>
<evidence type="ECO:0000313" key="3">
    <source>
        <dbReference type="Proteomes" id="UP001162483"/>
    </source>
</evidence>
<gene>
    <name evidence="2" type="ORF">SPARVUS_LOCUS10389854</name>
</gene>
<accession>A0ABN9ER64</accession>